<feature type="domain" description="HTH IS21-type" evidence="1">
    <location>
        <begin position="205"/>
        <end position="268"/>
    </location>
</feature>
<dbReference type="STRING" id="1123349.SAMN02744037_02316"/>
<dbReference type="OrthoDB" id="287363at2"/>
<evidence type="ECO:0000313" key="2">
    <source>
        <dbReference type="EMBL" id="SHK42559.1"/>
    </source>
</evidence>
<organism evidence="2 3">
    <name type="scientific">Tepidibacter formicigenes DSM 15518</name>
    <dbReference type="NCBI Taxonomy" id="1123349"/>
    <lineage>
        <taxon>Bacteria</taxon>
        <taxon>Bacillati</taxon>
        <taxon>Bacillota</taxon>
        <taxon>Clostridia</taxon>
        <taxon>Peptostreptococcales</taxon>
        <taxon>Peptostreptococcaceae</taxon>
        <taxon>Tepidibacter</taxon>
    </lineage>
</organism>
<dbReference type="GO" id="GO:0003677">
    <property type="term" value="F:DNA binding"/>
    <property type="evidence" value="ECO:0007669"/>
    <property type="project" value="InterPro"/>
</dbReference>
<dbReference type="InterPro" id="IPR017894">
    <property type="entry name" value="HTH_IS21_transposase_type"/>
</dbReference>
<evidence type="ECO:0000313" key="3">
    <source>
        <dbReference type="Proteomes" id="UP000242497"/>
    </source>
</evidence>
<dbReference type="NCBIfam" id="NF033550">
    <property type="entry name" value="transpos_ISL3"/>
    <property type="match status" value="1"/>
</dbReference>
<protein>
    <submittedName>
        <fullName evidence="2">Transposase and inactivated derivatives</fullName>
    </submittedName>
</protein>
<dbReference type="Proteomes" id="UP000242497">
    <property type="component" value="Unassembled WGS sequence"/>
</dbReference>
<evidence type="ECO:0000259" key="1">
    <source>
        <dbReference type="PROSITE" id="PS50531"/>
    </source>
</evidence>
<dbReference type="PROSITE" id="PS50531">
    <property type="entry name" value="HTH_IS21"/>
    <property type="match status" value="1"/>
</dbReference>
<dbReference type="GO" id="GO:0000150">
    <property type="term" value="F:DNA strand exchange activity"/>
    <property type="evidence" value="ECO:0007669"/>
    <property type="project" value="InterPro"/>
</dbReference>
<dbReference type="InterPro" id="IPR002560">
    <property type="entry name" value="Transposase_DDE"/>
</dbReference>
<accession>A0A1M6SD31</accession>
<gene>
    <name evidence="2" type="ORF">SAMN02744037_02316</name>
</gene>
<dbReference type="InterPro" id="IPR006120">
    <property type="entry name" value="Resolvase_HTH_dom"/>
</dbReference>
<dbReference type="EMBL" id="FRAE01000070">
    <property type="protein sequence ID" value="SHK42559.1"/>
    <property type="molecule type" value="Genomic_DNA"/>
</dbReference>
<dbReference type="AlphaFoldDB" id="A0A1M6SD31"/>
<dbReference type="Gene3D" id="1.10.10.60">
    <property type="entry name" value="Homeodomain-like"/>
    <property type="match status" value="2"/>
</dbReference>
<dbReference type="Pfam" id="PF01610">
    <property type="entry name" value="DDE_Tnp_ISL3"/>
    <property type="match status" value="2"/>
</dbReference>
<proteinExistence type="predicted"/>
<reference evidence="3" key="1">
    <citation type="submission" date="2016-11" db="EMBL/GenBank/DDBJ databases">
        <authorList>
            <person name="Varghese N."/>
            <person name="Submissions S."/>
        </authorList>
    </citation>
    <scope>NUCLEOTIDE SEQUENCE [LARGE SCALE GENOMIC DNA]</scope>
    <source>
        <strain evidence="3">DSM 15518</strain>
    </source>
</reference>
<dbReference type="RefSeq" id="WP_084605732.1">
    <property type="nucleotide sequence ID" value="NZ_FRAE01000070.1"/>
</dbReference>
<keyword evidence="3" id="KW-1185">Reference proteome</keyword>
<sequence>MQSLKKKEIPIIEKDKFTKVCIDDFALKKRKKYGTIMVDIESRRIIDLLESREINDVIEWLKTYPNLKIISRDGSISYAAAISNAHPKVVQVSDRFHLFKNLTDYCKKYILKTIGIKVRIPTIKEDTTVALLNKNGYNSKSKKDKISNVKELHQKGLTKHEIRKQLKMDIRTIEKYIGLEDDSEEIEDKDTRFKKHDAIVSKKEGNIARVKELHKQNYSNSAIARETGLSRHTVKRYLDTNVSPVHGAYGTYSGGPLTPFHDDINKLLSKGWTFKKIEEFIRGKGYGGSSSTIRMYTTRERRLFKQIQSDPEKTELVKRQYLIKLLYKPIEKINKLTSDQLSKVLKIYPMLEEIYKIITSFKELVFSKNVAYLDKWIAEAQALNIDEINSFTAGISRDIEAVKNAIIYDYSNGLAEGSVNKLKVIKRIMYGRNNFDMLRKKVLLLENRRKIN</sequence>
<dbReference type="InterPro" id="IPR047951">
    <property type="entry name" value="Transpos_ISL3"/>
</dbReference>
<dbReference type="PANTHER" id="PTHR33498:SF1">
    <property type="entry name" value="TRANSPOSASE FOR INSERTION SEQUENCE ELEMENT IS1557"/>
    <property type="match status" value="1"/>
</dbReference>
<dbReference type="PANTHER" id="PTHR33498">
    <property type="entry name" value="TRANSPOSASE FOR INSERTION SEQUENCE ELEMENT IS1557"/>
    <property type="match status" value="1"/>
</dbReference>
<dbReference type="Pfam" id="PF02796">
    <property type="entry name" value="HTH_7"/>
    <property type="match status" value="1"/>
</dbReference>
<name>A0A1M6SD31_9FIRM</name>